<accession>A0ABW4FZ63</accession>
<evidence type="ECO:0000313" key="4">
    <source>
        <dbReference type="EMBL" id="MFD1535423.1"/>
    </source>
</evidence>
<dbReference type="InterPro" id="IPR006162">
    <property type="entry name" value="Ppantetheine_attach_site"/>
</dbReference>
<evidence type="ECO:0000256" key="1">
    <source>
        <dbReference type="ARBA" id="ARBA00022450"/>
    </source>
</evidence>
<dbReference type="SMART" id="SM00823">
    <property type="entry name" value="PKS_PP"/>
    <property type="match status" value="1"/>
</dbReference>
<dbReference type="PANTHER" id="PTHR45527">
    <property type="entry name" value="NONRIBOSOMAL PEPTIDE SYNTHETASE"/>
    <property type="match status" value="1"/>
</dbReference>
<keyword evidence="2" id="KW-0597">Phosphoprotein</keyword>
<name>A0ABW4FZ63_9ACTN</name>
<dbReference type="EMBL" id="JBHUCM010000001">
    <property type="protein sequence ID" value="MFD1535423.1"/>
    <property type="molecule type" value="Genomic_DNA"/>
</dbReference>
<evidence type="ECO:0000313" key="5">
    <source>
        <dbReference type="Proteomes" id="UP001597097"/>
    </source>
</evidence>
<dbReference type="InterPro" id="IPR000873">
    <property type="entry name" value="AMP-dep_synth/lig_dom"/>
</dbReference>
<dbReference type="InterPro" id="IPR009081">
    <property type="entry name" value="PP-bd_ACP"/>
</dbReference>
<reference evidence="5" key="1">
    <citation type="journal article" date="2019" name="Int. J. Syst. Evol. Microbiol.">
        <title>The Global Catalogue of Microorganisms (GCM) 10K type strain sequencing project: providing services to taxonomists for standard genome sequencing and annotation.</title>
        <authorList>
            <consortium name="The Broad Institute Genomics Platform"/>
            <consortium name="The Broad Institute Genome Sequencing Center for Infectious Disease"/>
            <person name="Wu L."/>
            <person name="Ma J."/>
        </authorList>
    </citation>
    <scope>NUCLEOTIDE SEQUENCE [LARGE SCALE GENOMIC DNA]</scope>
    <source>
        <strain evidence="5">CGMCC 1.15399</strain>
    </source>
</reference>
<gene>
    <name evidence="4" type="ORF">ACFSJ0_00175</name>
</gene>
<dbReference type="PANTHER" id="PTHR45527:SF1">
    <property type="entry name" value="FATTY ACID SYNTHASE"/>
    <property type="match status" value="1"/>
</dbReference>
<dbReference type="SMART" id="SM01294">
    <property type="entry name" value="PKS_PP_betabranch"/>
    <property type="match status" value="1"/>
</dbReference>
<dbReference type="InterPro" id="IPR020806">
    <property type="entry name" value="PKS_PP-bd"/>
</dbReference>
<comment type="caution">
    <text evidence="4">The sequence shown here is derived from an EMBL/GenBank/DDBJ whole genome shotgun (WGS) entry which is preliminary data.</text>
</comment>
<sequence>MTAGQTMRCGQTDTRFARPSVRDSLQIVLRLRGHVDLDALGATLTTFLERHGIPPEPGPPFAALDLSGEPHGSRQADAMVSMIVAEESLTELTSAFRCWLVSLAPDDHVLSLLLRRGYAGHDRAEALFQELPDIYAAVRAGRPVPPGAPLSDAPSQPVARVNREIALSPETARALRAVSGHLGADLATLVRAAFAAVLGRMTGRDRIVVTTPGPGRPITVDVAGDPRFPGLLDGGESEEAGESAYRVMFESLIDEEHRYGGGRWDDELHAAVAYADTAPASVDAALVLYGSGDRLRGMLHGHLRGDVERFPAAWIDRVARALVALLDAVADNADRTLTQLLDAPEAPTPADGTAVHELVAAWAEADPRAVAVLYENTSLTYGELDRCANRLAHRLRESGVRRETVVGVRVEPGPDLVIALLAIWKAGGCCLPLSGGESGAGIPVTVGVDVCLDDPAVLAAPATPPAVPTEAGLLAAVLPGAGGAPVLVTHEALVSRFTELREAGGLEPGERVLHKAPPTADEWVWELVWPLTAGACVVIAKPGRSADLDHLTDLVETQQVNVLHFSPSEFHEFVHWDWLSPLPSLRLVVCGDDGPRPDDVARLQARHATVSVVGGVPYPGARAHVLGPSLRPVPAGAVGELYVGGAGLARGYRHAPGLTAERFVADPFAADGSRLYRTGRRARWRADGILEPAAMGPEQTRRAPGASVESTLAAVLAEVLGVTEVGTDDDFFELGGDSITSVQVVSRARQAGLELTSAEIFDHPTLGELAALARPYANTELPLTATQQPALRTGESVTTLDALIDHCGAAGRTPADFPLAGLDQAALDLIQKRHGSLS</sequence>
<dbReference type="Pfam" id="PF00501">
    <property type="entry name" value="AMP-binding"/>
    <property type="match status" value="2"/>
</dbReference>
<dbReference type="Proteomes" id="UP001597097">
    <property type="component" value="Unassembled WGS sequence"/>
</dbReference>
<dbReference type="PROSITE" id="PS00012">
    <property type="entry name" value="PHOSPHOPANTETHEINE"/>
    <property type="match status" value="1"/>
</dbReference>
<evidence type="ECO:0000256" key="2">
    <source>
        <dbReference type="ARBA" id="ARBA00022553"/>
    </source>
</evidence>
<organism evidence="4 5">
    <name type="scientific">Nonomuraea guangzhouensis</name>
    <dbReference type="NCBI Taxonomy" id="1291555"/>
    <lineage>
        <taxon>Bacteria</taxon>
        <taxon>Bacillati</taxon>
        <taxon>Actinomycetota</taxon>
        <taxon>Actinomycetes</taxon>
        <taxon>Streptosporangiales</taxon>
        <taxon>Streptosporangiaceae</taxon>
        <taxon>Nonomuraea</taxon>
    </lineage>
</organism>
<dbReference type="Pfam" id="PF00550">
    <property type="entry name" value="PP-binding"/>
    <property type="match status" value="1"/>
</dbReference>
<proteinExistence type="predicted"/>
<feature type="domain" description="Carrier" evidence="3">
    <location>
        <begin position="703"/>
        <end position="777"/>
    </location>
</feature>
<dbReference type="RefSeq" id="WP_219536836.1">
    <property type="nucleotide sequence ID" value="NZ_JAHKRM010000032.1"/>
</dbReference>
<dbReference type="PROSITE" id="PS50075">
    <property type="entry name" value="CARRIER"/>
    <property type="match status" value="1"/>
</dbReference>
<evidence type="ECO:0000259" key="3">
    <source>
        <dbReference type="PROSITE" id="PS50075"/>
    </source>
</evidence>
<keyword evidence="1" id="KW-0596">Phosphopantetheine</keyword>
<keyword evidence="5" id="KW-1185">Reference proteome</keyword>
<protein>
    <submittedName>
        <fullName evidence="4">AMP-binding protein</fullName>
    </submittedName>
</protein>